<proteinExistence type="predicted"/>
<dbReference type="HOGENOM" id="CLU_801000_0_0_10"/>
<feature type="domain" description="Outer membrane protein beta-barrel" evidence="2">
    <location>
        <begin position="145"/>
        <end position="322"/>
    </location>
</feature>
<name>A0A077EEG9_9FLAO</name>
<reference evidence="3" key="1">
    <citation type="journal article" date="2013" name="Lancet">
        <title>First case of E anophelis outbreak in an intensive-care unit.</title>
        <authorList>
            <person name="Teo J."/>
            <person name="Tan S.Y."/>
            <person name="Tay M."/>
            <person name="Ding Y."/>
            <person name="Kjelleberg S."/>
            <person name="Givskov M."/>
            <person name="Lin R.T."/>
            <person name="Yang L."/>
        </authorList>
    </citation>
    <scope>NUCLEOTIDE SEQUENCE [LARGE SCALE GENOMIC DNA]</scope>
    <source>
        <strain evidence="3">NUHP1</strain>
    </source>
</reference>
<dbReference type="KEGG" id="eao:BD94_0779"/>
<dbReference type="AlphaFoldDB" id="A0A077EEG9"/>
<evidence type="ECO:0000259" key="2">
    <source>
        <dbReference type="Pfam" id="PF13568"/>
    </source>
</evidence>
<evidence type="ECO:0000313" key="4">
    <source>
        <dbReference type="Proteomes" id="UP000028933"/>
    </source>
</evidence>
<dbReference type="eggNOG" id="COG0086">
    <property type="taxonomic scope" value="Bacteria"/>
</dbReference>
<dbReference type="EMBL" id="CP007547">
    <property type="protein sequence ID" value="AIL44554.1"/>
    <property type="molecule type" value="Genomic_DNA"/>
</dbReference>
<evidence type="ECO:0000313" key="3">
    <source>
        <dbReference type="EMBL" id="AIL44554.1"/>
    </source>
</evidence>
<evidence type="ECO:0000256" key="1">
    <source>
        <dbReference type="SAM" id="SignalP"/>
    </source>
</evidence>
<organism evidence="3 4">
    <name type="scientific">Elizabethkingia anophelis NUHP1</name>
    <dbReference type="NCBI Taxonomy" id="1338011"/>
    <lineage>
        <taxon>Bacteria</taxon>
        <taxon>Pseudomonadati</taxon>
        <taxon>Bacteroidota</taxon>
        <taxon>Flavobacteriia</taxon>
        <taxon>Flavobacteriales</taxon>
        <taxon>Weeksellaceae</taxon>
        <taxon>Elizabethkingia</taxon>
    </lineage>
</organism>
<feature type="chain" id="PRO_5001717636" description="Outer membrane protein beta-barrel domain-containing protein" evidence="1">
    <location>
        <begin position="21"/>
        <end position="349"/>
    </location>
</feature>
<dbReference type="Proteomes" id="UP000028933">
    <property type="component" value="Chromosome"/>
</dbReference>
<reference evidence="3" key="2">
    <citation type="journal article" date="2015" name="Genome Biol. Evol.">
        <title>Complete Genome Sequence and Transcriptomic Analysis of the Novel Pathogen Elizabethkingia anophelis in Response to Oxidative Stress.</title>
        <authorList>
            <person name="Li Y."/>
            <person name="Liu Y."/>
            <person name="Chew S.C."/>
            <person name="Tay M."/>
            <person name="Salido M.M."/>
            <person name="Teo J."/>
            <person name="Lauro F.M."/>
            <person name="Givskov M."/>
            <person name="Yang L."/>
        </authorList>
    </citation>
    <scope>NUCLEOTIDE SEQUENCE</scope>
    <source>
        <strain evidence="3">NUHP1</strain>
    </source>
</reference>
<accession>A0A077EEG9</accession>
<dbReference type="RefSeq" id="WP_024564862.1">
    <property type="nucleotide sequence ID" value="NZ_CP007547.1"/>
</dbReference>
<dbReference type="InterPro" id="IPR025665">
    <property type="entry name" value="Beta-barrel_OMP_2"/>
</dbReference>
<dbReference type="Pfam" id="PF13568">
    <property type="entry name" value="OMP_b-brl_2"/>
    <property type="match status" value="1"/>
</dbReference>
<sequence length="349" mass="40413">MIKKIIIAGVLCLFSNSYFAQKTFKLNFPSKEDTAVSPIVKENIEQYARQINTIIQEEKIKMENEIKKATQEAEQNGLSNQEIAEQKAKIADSYSEKIDKRINDLGFNVDEIIQKQVKYSLLNTDATSVKDLHQKLMYKFRAERSLTLYLSFGVMGLTNNLPNNDLDNNKTFSNNFEFGIKYNRQFSMTSPWGLVSGLGFSWRTLRLENDKFFAKDANNNIIIAQSDRDLQKSKLRTGYIMVPIGLQYNFSPLKNAGEDVRYRSYFKGFKVGAGLYGGIQMSTNNIVKGDGVKYRHREEFNVNPFVYGAQFYISYNKFNFFIKKDFSNYFKDQTFKDDKMIQFGILFDI</sequence>
<keyword evidence="1" id="KW-0732">Signal</keyword>
<feature type="signal peptide" evidence="1">
    <location>
        <begin position="1"/>
        <end position="20"/>
    </location>
</feature>
<protein>
    <recommendedName>
        <fullName evidence="2">Outer membrane protein beta-barrel domain-containing protein</fullName>
    </recommendedName>
</protein>
<dbReference type="STRING" id="1338011.BD94_0779"/>
<gene>
    <name evidence="3" type="ORF">BD94_0779</name>
</gene>